<dbReference type="AlphaFoldDB" id="A0AAV7GGP2"/>
<accession>A0AAV7GGP2</accession>
<organism evidence="2 3">
    <name type="scientific">Dendrobium chrysotoxum</name>
    <name type="common">Orchid</name>
    <dbReference type="NCBI Taxonomy" id="161865"/>
    <lineage>
        <taxon>Eukaryota</taxon>
        <taxon>Viridiplantae</taxon>
        <taxon>Streptophyta</taxon>
        <taxon>Embryophyta</taxon>
        <taxon>Tracheophyta</taxon>
        <taxon>Spermatophyta</taxon>
        <taxon>Magnoliopsida</taxon>
        <taxon>Liliopsida</taxon>
        <taxon>Asparagales</taxon>
        <taxon>Orchidaceae</taxon>
        <taxon>Epidendroideae</taxon>
        <taxon>Malaxideae</taxon>
        <taxon>Dendrobiinae</taxon>
        <taxon>Dendrobium</taxon>
    </lineage>
</organism>
<evidence type="ECO:0000256" key="1">
    <source>
        <dbReference type="SAM" id="MobiDB-lite"/>
    </source>
</evidence>
<feature type="compositionally biased region" description="Polar residues" evidence="1">
    <location>
        <begin position="32"/>
        <end position="54"/>
    </location>
</feature>
<reference evidence="2 3" key="1">
    <citation type="journal article" date="2021" name="Hortic Res">
        <title>Chromosome-scale assembly of the Dendrobium chrysotoxum genome enhances the understanding of orchid evolution.</title>
        <authorList>
            <person name="Zhang Y."/>
            <person name="Zhang G.Q."/>
            <person name="Zhang D."/>
            <person name="Liu X.D."/>
            <person name="Xu X.Y."/>
            <person name="Sun W.H."/>
            <person name="Yu X."/>
            <person name="Zhu X."/>
            <person name="Wang Z.W."/>
            <person name="Zhao X."/>
            <person name="Zhong W.Y."/>
            <person name="Chen H."/>
            <person name="Yin W.L."/>
            <person name="Huang T."/>
            <person name="Niu S.C."/>
            <person name="Liu Z.J."/>
        </authorList>
    </citation>
    <scope>NUCLEOTIDE SEQUENCE [LARGE SCALE GENOMIC DNA]</scope>
    <source>
        <strain evidence="2">Lindl</strain>
    </source>
</reference>
<evidence type="ECO:0000313" key="2">
    <source>
        <dbReference type="EMBL" id="KAH0455047.1"/>
    </source>
</evidence>
<dbReference type="EMBL" id="JAGFBR010000015">
    <property type="protein sequence ID" value="KAH0455047.1"/>
    <property type="molecule type" value="Genomic_DNA"/>
</dbReference>
<feature type="region of interest" description="Disordered" evidence="1">
    <location>
        <begin position="32"/>
        <end position="76"/>
    </location>
</feature>
<dbReference type="Proteomes" id="UP000775213">
    <property type="component" value="Unassembled WGS sequence"/>
</dbReference>
<evidence type="ECO:0000313" key="3">
    <source>
        <dbReference type="Proteomes" id="UP000775213"/>
    </source>
</evidence>
<comment type="caution">
    <text evidence="2">The sequence shown here is derived from an EMBL/GenBank/DDBJ whole genome shotgun (WGS) entry which is preliminary data.</text>
</comment>
<sequence length="181" mass="20022">MEKYLFKVGLSIQAGRSNATQLKKSEKVHEITSTAFKHSASHPSEGQRVTNSSSLKKRKTNHKVILPRGDGGSKEAAHLPTIDTISLDSDIKARPSRIHIPGSDDSKDGSVVEEFKKSATYHREIQSHVQEAYEKLFDVEVKDLERQSLEEGFTSGFLKGVRLVHRKTGVDIEGLTPSQAS</sequence>
<gene>
    <name evidence="2" type="ORF">IEQ34_016971</name>
</gene>
<name>A0AAV7GGP2_DENCH</name>
<proteinExistence type="predicted"/>
<protein>
    <submittedName>
        <fullName evidence="2">Uncharacterized protein</fullName>
    </submittedName>
</protein>
<keyword evidence="3" id="KW-1185">Reference proteome</keyword>